<evidence type="ECO:0000313" key="2">
    <source>
        <dbReference type="EMBL" id="KAG8091492.1"/>
    </source>
</evidence>
<dbReference type="OrthoDB" id="580904at2759"/>
<comment type="caution">
    <text evidence="2">The sequence shown here is derived from an EMBL/GenBank/DDBJ whole genome shotgun (WGS) entry which is preliminary data.</text>
</comment>
<name>A0A8J5WMA4_ZIZPA</name>
<reference evidence="2" key="2">
    <citation type="submission" date="2021-02" db="EMBL/GenBank/DDBJ databases">
        <authorList>
            <person name="Kimball J.A."/>
            <person name="Haas M.W."/>
            <person name="Macchietto M."/>
            <person name="Kono T."/>
            <person name="Duquette J."/>
            <person name="Shao M."/>
        </authorList>
    </citation>
    <scope>NUCLEOTIDE SEQUENCE</scope>
    <source>
        <tissue evidence="2">Fresh leaf tissue</tissue>
    </source>
</reference>
<accession>A0A8J5WMA4</accession>
<keyword evidence="1" id="KW-0732">Signal</keyword>
<protein>
    <submittedName>
        <fullName evidence="2">Uncharacterized protein</fullName>
    </submittedName>
</protein>
<keyword evidence="3" id="KW-1185">Reference proteome</keyword>
<proteinExistence type="predicted"/>
<feature type="signal peptide" evidence="1">
    <location>
        <begin position="1"/>
        <end position="22"/>
    </location>
</feature>
<gene>
    <name evidence="2" type="ORF">GUJ93_ZPchr0012g21712</name>
</gene>
<sequence length="181" mass="20553">MDARSAVCFLLVLVLLGTPASAWQCEKISTKDLFCIKYLCRGFCHDEAVNLRGKNARVTRAWCTGRSTLGRLHKKDFILDYSGRLRNQLKNFEKWEASREMFISSDDRKALVQLSAADEICDYLAPGQCESETDFMPSCSEKLCKWSCELVVMRRGGHLVSYECDDGAQYCNCIFCENING</sequence>
<evidence type="ECO:0000256" key="1">
    <source>
        <dbReference type="SAM" id="SignalP"/>
    </source>
</evidence>
<dbReference type="AlphaFoldDB" id="A0A8J5WMA4"/>
<reference evidence="2" key="1">
    <citation type="journal article" date="2021" name="bioRxiv">
        <title>Whole Genome Assembly and Annotation of Northern Wild Rice, Zizania palustris L., Supports a Whole Genome Duplication in the Zizania Genus.</title>
        <authorList>
            <person name="Haas M."/>
            <person name="Kono T."/>
            <person name="Macchietto M."/>
            <person name="Millas R."/>
            <person name="McGilp L."/>
            <person name="Shao M."/>
            <person name="Duquette J."/>
            <person name="Hirsch C.N."/>
            <person name="Kimball J."/>
        </authorList>
    </citation>
    <scope>NUCLEOTIDE SEQUENCE</scope>
    <source>
        <tissue evidence="2">Fresh leaf tissue</tissue>
    </source>
</reference>
<organism evidence="2 3">
    <name type="scientific">Zizania palustris</name>
    <name type="common">Northern wild rice</name>
    <dbReference type="NCBI Taxonomy" id="103762"/>
    <lineage>
        <taxon>Eukaryota</taxon>
        <taxon>Viridiplantae</taxon>
        <taxon>Streptophyta</taxon>
        <taxon>Embryophyta</taxon>
        <taxon>Tracheophyta</taxon>
        <taxon>Spermatophyta</taxon>
        <taxon>Magnoliopsida</taxon>
        <taxon>Liliopsida</taxon>
        <taxon>Poales</taxon>
        <taxon>Poaceae</taxon>
        <taxon>BOP clade</taxon>
        <taxon>Oryzoideae</taxon>
        <taxon>Oryzeae</taxon>
        <taxon>Zizaniinae</taxon>
        <taxon>Zizania</taxon>
    </lineage>
</organism>
<feature type="chain" id="PRO_5035262799" evidence="1">
    <location>
        <begin position="23"/>
        <end position="181"/>
    </location>
</feature>
<dbReference type="EMBL" id="JAAALK010000080">
    <property type="protein sequence ID" value="KAG8091492.1"/>
    <property type="molecule type" value="Genomic_DNA"/>
</dbReference>
<evidence type="ECO:0000313" key="3">
    <source>
        <dbReference type="Proteomes" id="UP000729402"/>
    </source>
</evidence>
<dbReference type="Proteomes" id="UP000729402">
    <property type="component" value="Unassembled WGS sequence"/>
</dbReference>